<dbReference type="GO" id="GO:0004553">
    <property type="term" value="F:hydrolase activity, hydrolyzing O-glycosyl compounds"/>
    <property type="evidence" value="ECO:0007669"/>
    <property type="project" value="InterPro"/>
</dbReference>
<keyword evidence="2" id="KW-0378">Hydrolase</keyword>
<feature type="domain" description="Glycoside hydrolase family 3 N-terminal" evidence="4">
    <location>
        <begin position="35"/>
        <end position="327"/>
    </location>
</feature>
<dbReference type="GO" id="GO:0005975">
    <property type="term" value="P:carbohydrate metabolic process"/>
    <property type="evidence" value="ECO:0007669"/>
    <property type="project" value="InterPro"/>
</dbReference>
<dbReference type="Proteomes" id="UP000198282">
    <property type="component" value="Unassembled WGS sequence"/>
</dbReference>
<comment type="similarity">
    <text evidence="1">Belongs to the glycosyl hydrolase 3 family.</text>
</comment>
<evidence type="ECO:0000256" key="2">
    <source>
        <dbReference type="ARBA" id="ARBA00022801"/>
    </source>
</evidence>
<dbReference type="OrthoDB" id="9805821at2"/>
<dbReference type="EMBL" id="FZOD01000033">
    <property type="protein sequence ID" value="SNT30017.1"/>
    <property type="molecule type" value="Genomic_DNA"/>
</dbReference>
<evidence type="ECO:0000313" key="6">
    <source>
        <dbReference type="Proteomes" id="UP000198282"/>
    </source>
</evidence>
<gene>
    <name evidence="5" type="ORF">SAMN05216276_103338</name>
</gene>
<dbReference type="InterPro" id="IPR001764">
    <property type="entry name" value="Glyco_hydro_3_N"/>
</dbReference>
<accession>A0A239LH85</accession>
<dbReference type="InterPro" id="IPR036962">
    <property type="entry name" value="Glyco_hydro_3_N_sf"/>
</dbReference>
<dbReference type="Pfam" id="PF00933">
    <property type="entry name" value="Glyco_hydro_3"/>
    <property type="match status" value="1"/>
</dbReference>
<dbReference type="AlphaFoldDB" id="A0A239LH85"/>
<dbReference type="InterPro" id="IPR017853">
    <property type="entry name" value="GH"/>
</dbReference>
<name>A0A239LH85_9ACTN</name>
<dbReference type="RefSeq" id="WP_089210358.1">
    <property type="nucleotide sequence ID" value="NZ_FZOD01000033.1"/>
</dbReference>
<reference evidence="5 6" key="1">
    <citation type="submission" date="2017-06" db="EMBL/GenBank/DDBJ databases">
        <authorList>
            <person name="Kim H.J."/>
            <person name="Triplett B.A."/>
        </authorList>
    </citation>
    <scope>NUCLEOTIDE SEQUENCE [LARGE SCALE GENOMIC DNA]</scope>
    <source>
        <strain evidence="5 6">CGMCC 4.2132</strain>
    </source>
</reference>
<evidence type="ECO:0000259" key="4">
    <source>
        <dbReference type="Pfam" id="PF00933"/>
    </source>
</evidence>
<dbReference type="InterPro" id="IPR050226">
    <property type="entry name" value="NagZ_Beta-hexosaminidase"/>
</dbReference>
<dbReference type="PANTHER" id="PTHR30480:SF16">
    <property type="entry name" value="GLYCOSIDE HYDROLASE FAMILY 3 DOMAIN PROTEIN"/>
    <property type="match status" value="1"/>
</dbReference>
<organism evidence="5 6">
    <name type="scientific">Streptosporangium subroseum</name>
    <dbReference type="NCBI Taxonomy" id="106412"/>
    <lineage>
        <taxon>Bacteria</taxon>
        <taxon>Bacillati</taxon>
        <taxon>Actinomycetota</taxon>
        <taxon>Actinomycetes</taxon>
        <taxon>Streptosporangiales</taxon>
        <taxon>Streptosporangiaceae</taxon>
        <taxon>Streptosporangium</taxon>
    </lineage>
</organism>
<sequence>MPHSSPDLARLAMTVLQPGFDGTVPPGWLLRALSEGLGGTVLFARNLTGPAQTAELVARLREENPAVVVAADEEGGSVTRLQASTGSFWPGNRALGVVDDVERTKRISREIGRLLAAADITLDYAPVADVNANPANPVIGIRSFGPDPELVSRQTAAWVTGLQGAGVAACAKHFPGHGDTVTDSHHALPTVHASLDLLRERDLPPFRAAVNAGVQAVMCGHLLVPALDPDNPATLSRKIMTGLLREELGFEGMLVTDAIEMGAVAALHPPGEIAVRALVAGADAICAGITSPDGETVRELRDAIVEAVHDGRLAEDRLAEAAARVLALAGWYGANAATRKADSGGEGDDVGLEVALAAMRVVVADGHGPCLSRPPLVVDIAPRLSRAVDPDTLTGVAGALAELLPGTTACTVTPETAEFPDLGDHERPLVLVAHDAQRRPWVRDLLAQAVRLRPDAIVVETGLPGEPTGAVYVTTNGISRASARAVAQWLTKGQ</sequence>
<dbReference type="Gene3D" id="3.20.20.300">
    <property type="entry name" value="Glycoside hydrolase, family 3, N-terminal domain"/>
    <property type="match status" value="1"/>
</dbReference>
<evidence type="ECO:0000313" key="5">
    <source>
        <dbReference type="EMBL" id="SNT30017.1"/>
    </source>
</evidence>
<dbReference type="GO" id="GO:0009254">
    <property type="term" value="P:peptidoglycan turnover"/>
    <property type="evidence" value="ECO:0007669"/>
    <property type="project" value="TreeGrafter"/>
</dbReference>
<dbReference type="SUPFAM" id="SSF51445">
    <property type="entry name" value="(Trans)glycosidases"/>
    <property type="match status" value="1"/>
</dbReference>
<keyword evidence="3" id="KW-0326">Glycosidase</keyword>
<evidence type="ECO:0000256" key="3">
    <source>
        <dbReference type="ARBA" id="ARBA00023295"/>
    </source>
</evidence>
<proteinExistence type="inferred from homology"/>
<protein>
    <submittedName>
        <fullName evidence="5">Beta-N-acetylhexosaminidase</fullName>
    </submittedName>
</protein>
<dbReference type="PANTHER" id="PTHR30480">
    <property type="entry name" value="BETA-HEXOSAMINIDASE-RELATED"/>
    <property type="match status" value="1"/>
</dbReference>
<evidence type="ECO:0000256" key="1">
    <source>
        <dbReference type="ARBA" id="ARBA00005336"/>
    </source>
</evidence>
<keyword evidence="6" id="KW-1185">Reference proteome</keyword>